<dbReference type="AlphaFoldDB" id="A0A238Y9G9"/>
<dbReference type="Pfam" id="PF19379">
    <property type="entry name" value="DUF5954"/>
    <property type="match status" value="1"/>
</dbReference>
<dbReference type="EMBL" id="FZNP01000005">
    <property type="protein sequence ID" value="SNR67234.1"/>
    <property type="molecule type" value="Genomic_DNA"/>
</dbReference>
<organism evidence="2 3">
    <name type="scientific">Actinomadura mexicana</name>
    <dbReference type="NCBI Taxonomy" id="134959"/>
    <lineage>
        <taxon>Bacteria</taxon>
        <taxon>Bacillati</taxon>
        <taxon>Actinomycetota</taxon>
        <taxon>Actinomycetes</taxon>
        <taxon>Streptosporangiales</taxon>
        <taxon>Thermomonosporaceae</taxon>
        <taxon>Actinomadura</taxon>
    </lineage>
</organism>
<evidence type="ECO:0000313" key="2">
    <source>
        <dbReference type="EMBL" id="SNR67234.1"/>
    </source>
</evidence>
<evidence type="ECO:0008006" key="4">
    <source>
        <dbReference type="Google" id="ProtNLM"/>
    </source>
</evidence>
<name>A0A238Y9G9_9ACTN</name>
<accession>A0A238Y9G9</accession>
<evidence type="ECO:0000313" key="3">
    <source>
        <dbReference type="Proteomes" id="UP000198420"/>
    </source>
</evidence>
<proteinExistence type="predicted"/>
<evidence type="ECO:0000256" key="1">
    <source>
        <dbReference type="SAM" id="MobiDB-lite"/>
    </source>
</evidence>
<keyword evidence="3" id="KW-1185">Reference proteome</keyword>
<dbReference type="InterPro" id="IPR045998">
    <property type="entry name" value="DUF5954"/>
</dbReference>
<gene>
    <name evidence="2" type="ORF">SAMN06265355_105328</name>
</gene>
<protein>
    <recommendedName>
        <fullName evidence="4">PE-PGRS family protein</fullName>
    </recommendedName>
</protein>
<feature type="region of interest" description="Disordered" evidence="1">
    <location>
        <begin position="129"/>
        <end position="158"/>
    </location>
</feature>
<sequence>MMTGMTTGDGDAGGRLFPEDLDGVDPVAAVLLADARRALAAYPELVALGAVYTAAERVPGGWQVVCPFDPLPQGAREILADHLEDRAGPGSGARARDLAAAARTLRREPADEVIAGGRRFRIVRIEQLARTGPDGPEPPRPTDLDPLPAGGRVPPARAGELLPDDGPASDLATAELLCQVLDAAAATGSEPSGAFLTPVALAPAFTVAERGERRWRPVGRLYDAPQQARDSLATYFRHVVPAVESPAEADVARFAEAAELMEDDSRRNGIAVAGRRFRIVRIERITLMGPDGPEPPRPTDFDAR</sequence>
<dbReference type="Proteomes" id="UP000198420">
    <property type="component" value="Unassembled WGS sequence"/>
</dbReference>
<reference evidence="3" key="1">
    <citation type="submission" date="2017-06" db="EMBL/GenBank/DDBJ databases">
        <authorList>
            <person name="Varghese N."/>
            <person name="Submissions S."/>
        </authorList>
    </citation>
    <scope>NUCLEOTIDE SEQUENCE [LARGE SCALE GENOMIC DNA]</scope>
    <source>
        <strain evidence="3">DSM 44485</strain>
    </source>
</reference>